<sequence>MKEYKVVVYREGLLGSLFLGQSKVDPEGFSEFLNRHARQGWRVVTMEREVRRMLLFFQREGFLVVLER</sequence>
<dbReference type="EMBL" id="FNYH01000004">
    <property type="protein sequence ID" value="SEI56597.1"/>
    <property type="molecule type" value="Genomic_DNA"/>
</dbReference>
<organism evidence="1 2">
    <name type="scientific">Allopseudospirillum japonicum</name>
    <dbReference type="NCBI Taxonomy" id="64971"/>
    <lineage>
        <taxon>Bacteria</taxon>
        <taxon>Pseudomonadati</taxon>
        <taxon>Pseudomonadota</taxon>
        <taxon>Gammaproteobacteria</taxon>
        <taxon>Oceanospirillales</taxon>
        <taxon>Oceanospirillaceae</taxon>
        <taxon>Allopseudospirillum</taxon>
    </lineage>
</organism>
<dbReference type="STRING" id="64971.SAMN05421831_104125"/>
<dbReference type="AlphaFoldDB" id="A0A1H6RVK7"/>
<reference evidence="2" key="1">
    <citation type="submission" date="2016-10" db="EMBL/GenBank/DDBJ databases">
        <authorList>
            <person name="Varghese N."/>
            <person name="Submissions S."/>
        </authorList>
    </citation>
    <scope>NUCLEOTIDE SEQUENCE [LARGE SCALE GENOMIC DNA]</scope>
    <source>
        <strain evidence="2">DSM 7165</strain>
    </source>
</reference>
<dbReference type="RefSeq" id="WP_093308998.1">
    <property type="nucleotide sequence ID" value="NZ_FNYH01000004.1"/>
</dbReference>
<dbReference type="InterPro" id="IPR025234">
    <property type="entry name" value="YjzH-like"/>
</dbReference>
<evidence type="ECO:0008006" key="3">
    <source>
        <dbReference type="Google" id="ProtNLM"/>
    </source>
</evidence>
<proteinExistence type="predicted"/>
<name>A0A1H6RVK7_9GAMM</name>
<dbReference type="Proteomes" id="UP000242999">
    <property type="component" value="Unassembled WGS sequence"/>
</dbReference>
<dbReference type="OrthoDB" id="8548058at2"/>
<evidence type="ECO:0000313" key="1">
    <source>
        <dbReference type="EMBL" id="SEI56597.1"/>
    </source>
</evidence>
<accession>A0A1H6RVK7</accession>
<protein>
    <recommendedName>
        <fullName evidence="3">DUF4177 domain-containing protein</fullName>
    </recommendedName>
</protein>
<keyword evidence="2" id="KW-1185">Reference proteome</keyword>
<gene>
    <name evidence="1" type="ORF">SAMN05421831_104125</name>
</gene>
<evidence type="ECO:0000313" key="2">
    <source>
        <dbReference type="Proteomes" id="UP000242999"/>
    </source>
</evidence>
<dbReference type="Pfam" id="PF13783">
    <property type="entry name" value="DUF4177"/>
    <property type="match status" value="1"/>
</dbReference>